<accession>A0A6V7XV88</accession>
<dbReference type="AlphaFoldDB" id="A0A6V7XV88"/>
<reference evidence="1 2" key="1">
    <citation type="submission" date="2020-08" db="EMBL/GenBank/DDBJ databases">
        <authorList>
            <person name="Koutsovoulos G."/>
            <person name="Danchin GJ E."/>
        </authorList>
    </citation>
    <scope>NUCLEOTIDE SEQUENCE [LARGE SCALE GENOMIC DNA]</scope>
</reference>
<gene>
    <name evidence="1" type="ORF">MENT_LOCUS56891</name>
</gene>
<organism evidence="1 2">
    <name type="scientific">Meloidogyne enterolobii</name>
    <name type="common">Root-knot nematode worm</name>
    <name type="synonym">Meloidogyne mayaguensis</name>
    <dbReference type="NCBI Taxonomy" id="390850"/>
    <lineage>
        <taxon>Eukaryota</taxon>
        <taxon>Metazoa</taxon>
        <taxon>Ecdysozoa</taxon>
        <taxon>Nematoda</taxon>
        <taxon>Chromadorea</taxon>
        <taxon>Rhabditida</taxon>
        <taxon>Tylenchina</taxon>
        <taxon>Tylenchomorpha</taxon>
        <taxon>Tylenchoidea</taxon>
        <taxon>Meloidogynidae</taxon>
        <taxon>Meloidogyninae</taxon>
        <taxon>Meloidogyne</taxon>
    </lineage>
</organism>
<evidence type="ECO:0000313" key="1">
    <source>
        <dbReference type="EMBL" id="CAD2203218.1"/>
    </source>
</evidence>
<evidence type="ECO:0000313" key="2">
    <source>
        <dbReference type="Proteomes" id="UP000580250"/>
    </source>
</evidence>
<comment type="caution">
    <text evidence="1">The sequence shown here is derived from an EMBL/GenBank/DDBJ whole genome shotgun (WGS) entry which is preliminary data.</text>
</comment>
<dbReference type="EMBL" id="CAJEWN010002344">
    <property type="protein sequence ID" value="CAD2203218.1"/>
    <property type="molecule type" value="Genomic_DNA"/>
</dbReference>
<dbReference type="Proteomes" id="UP000580250">
    <property type="component" value="Unassembled WGS sequence"/>
</dbReference>
<proteinExistence type="predicted"/>
<sequence length="178" mass="21405">MIILFYFFILVFNLNWKKKEITLRQKDLHREYLIKLFVKYEDIKKEETYNTKNAIGEFNILKDLIKNDKEHVLYSLTNLNPSVFFEKVKVKLNEIKKNKEIKNEYINENIPSTSENKNLIINENDEDYCKNRIINDLKLELNDSEKLIDCEDEQQIQDQNKDEDVVKQSININEGIIR</sequence>
<name>A0A6V7XV88_MELEN</name>
<protein>
    <submittedName>
        <fullName evidence="1">Uncharacterized protein</fullName>
    </submittedName>
</protein>